<keyword evidence="2" id="KW-0560">Oxidoreductase</keyword>
<evidence type="ECO:0000313" key="5">
    <source>
        <dbReference type="Proteomes" id="UP000482960"/>
    </source>
</evidence>
<keyword evidence="5" id="KW-1185">Reference proteome</keyword>
<dbReference type="InterPro" id="IPR016161">
    <property type="entry name" value="Ald_DH/histidinol_DH"/>
</dbReference>
<evidence type="ECO:0000256" key="2">
    <source>
        <dbReference type="ARBA" id="ARBA00023002"/>
    </source>
</evidence>
<evidence type="ECO:0000313" key="4">
    <source>
        <dbReference type="EMBL" id="GFJ87800.1"/>
    </source>
</evidence>
<evidence type="ECO:0000256" key="1">
    <source>
        <dbReference type="ARBA" id="ARBA00009986"/>
    </source>
</evidence>
<proteinExistence type="inferred from homology"/>
<dbReference type="Gene3D" id="3.40.605.10">
    <property type="entry name" value="Aldehyde Dehydrogenase, Chain A, domain 1"/>
    <property type="match status" value="1"/>
</dbReference>
<dbReference type="GO" id="GO:0009450">
    <property type="term" value="P:gamma-aminobutyric acid catabolic process"/>
    <property type="evidence" value="ECO:0007669"/>
    <property type="project" value="TreeGrafter"/>
</dbReference>
<feature type="domain" description="Aldehyde dehydrogenase" evidence="3">
    <location>
        <begin position="2"/>
        <end position="214"/>
    </location>
</feature>
<dbReference type="InterPro" id="IPR016163">
    <property type="entry name" value="Ald_DH_C"/>
</dbReference>
<accession>A0A6V8KWP4</accession>
<dbReference type="GO" id="GO:0004777">
    <property type="term" value="F:succinate-semialdehyde dehydrogenase (NAD+) activity"/>
    <property type="evidence" value="ECO:0007669"/>
    <property type="project" value="TreeGrafter"/>
</dbReference>
<dbReference type="PANTHER" id="PTHR43353:SF5">
    <property type="entry name" value="SUCCINATE-SEMIALDEHYDE DEHYDROGENASE, MITOCHONDRIAL"/>
    <property type="match status" value="1"/>
</dbReference>
<comment type="caution">
    <text evidence="4">The sequence shown here is derived from an EMBL/GenBank/DDBJ whole genome shotgun (WGS) entry which is preliminary data.</text>
</comment>
<dbReference type="PROSITE" id="PS00070">
    <property type="entry name" value="ALDEHYDE_DEHYDR_CYS"/>
    <property type="match status" value="1"/>
</dbReference>
<dbReference type="Proteomes" id="UP000482960">
    <property type="component" value="Unassembled WGS sequence"/>
</dbReference>
<dbReference type="InterPro" id="IPR050740">
    <property type="entry name" value="Aldehyde_DH_Superfamily"/>
</dbReference>
<dbReference type="InterPro" id="IPR016162">
    <property type="entry name" value="Ald_DH_N"/>
</dbReference>
<sequence length="222" mass="23830">MFDDADLDVAVSGVLAAKYRNTGQSCIAANRVYVQTGIYVRFADELAKRVSELSVGDGFDPGVAQGPLIDSSAVAKAEGHVTDAIERGARVLCGGSRHERGGLFFQPTVLADVTPEMLITREETFGPIAPLIRFEDEADAIRMANDTEYGLAAYLFSRDAQRIWRVAAAIEAGMVGINSGLISNEVAPFGGVKQSGLGREGSVYGIDEYLEMKYLSWEGALI</sequence>
<dbReference type="AlphaFoldDB" id="A0A6V8KWP4"/>
<reference evidence="4 5" key="1">
    <citation type="submission" date="2020-03" db="EMBL/GenBank/DDBJ databases">
        <title>Whole genome shotgun sequence of Phytohabitans rumicis NBRC 108638.</title>
        <authorList>
            <person name="Komaki H."/>
            <person name="Tamura T."/>
        </authorList>
    </citation>
    <scope>NUCLEOTIDE SEQUENCE [LARGE SCALE GENOMIC DNA]</scope>
    <source>
        <strain evidence="4 5">NBRC 108638</strain>
    </source>
</reference>
<dbReference type="InterPro" id="IPR016160">
    <property type="entry name" value="Ald_DH_CS_CYS"/>
</dbReference>
<dbReference type="FunFam" id="3.40.309.10:FF:000004">
    <property type="entry name" value="Succinate-semialdehyde dehydrogenase I"/>
    <property type="match status" value="1"/>
</dbReference>
<evidence type="ECO:0000259" key="3">
    <source>
        <dbReference type="Pfam" id="PF00171"/>
    </source>
</evidence>
<comment type="similarity">
    <text evidence="1">Belongs to the aldehyde dehydrogenase family.</text>
</comment>
<dbReference type="InterPro" id="IPR015590">
    <property type="entry name" value="Aldehyde_DH_dom"/>
</dbReference>
<dbReference type="SUPFAM" id="SSF53720">
    <property type="entry name" value="ALDH-like"/>
    <property type="match status" value="1"/>
</dbReference>
<dbReference type="Gene3D" id="3.40.309.10">
    <property type="entry name" value="Aldehyde Dehydrogenase, Chain A, domain 2"/>
    <property type="match status" value="1"/>
</dbReference>
<dbReference type="PANTHER" id="PTHR43353">
    <property type="entry name" value="SUCCINATE-SEMIALDEHYDE DEHYDROGENASE, MITOCHONDRIAL"/>
    <property type="match status" value="1"/>
</dbReference>
<dbReference type="Pfam" id="PF00171">
    <property type="entry name" value="Aldedh"/>
    <property type="match status" value="1"/>
</dbReference>
<gene>
    <name evidence="4" type="ORF">Prum_014420</name>
</gene>
<reference evidence="4 5" key="2">
    <citation type="submission" date="2020-03" db="EMBL/GenBank/DDBJ databases">
        <authorList>
            <person name="Ichikawa N."/>
            <person name="Kimura A."/>
            <person name="Kitahashi Y."/>
            <person name="Uohara A."/>
        </authorList>
    </citation>
    <scope>NUCLEOTIDE SEQUENCE [LARGE SCALE GENOMIC DNA]</scope>
    <source>
        <strain evidence="4 5">NBRC 108638</strain>
    </source>
</reference>
<dbReference type="EMBL" id="BLPG01000001">
    <property type="protein sequence ID" value="GFJ87800.1"/>
    <property type="molecule type" value="Genomic_DNA"/>
</dbReference>
<protein>
    <recommendedName>
        <fullName evidence="3">Aldehyde dehydrogenase domain-containing protein</fullName>
    </recommendedName>
</protein>
<organism evidence="4 5">
    <name type="scientific">Phytohabitans rumicis</name>
    <dbReference type="NCBI Taxonomy" id="1076125"/>
    <lineage>
        <taxon>Bacteria</taxon>
        <taxon>Bacillati</taxon>
        <taxon>Actinomycetota</taxon>
        <taxon>Actinomycetes</taxon>
        <taxon>Micromonosporales</taxon>
        <taxon>Micromonosporaceae</taxon>
    </lineage>
</organism>
<dbReference type="FunFam" id="3.40.605.10:FF:000026">
    <property type="entry name" value="Aldehyde dehydrogenase, putative"/>
    <property type="match status" value="1"/>
</dbReference>
<name>A0A6V8KWP4_9ACTN</name>